<comment type="caution">
    <text evidence="2">The sequence shown here is derived from an EMBL/GenBank/DDBJ whole genome shotgun (WGS) entry which is preliminary data.</text>
</comment>
<dbReference type="InterPro" id="IPR013766">
    <property type="entry name" value="Thioredoxin_domain"/>
</dbReference>
<dbReference type="Pfam" id="PF00085">
    <property type="entry name" value="Thioredoxin"/>
    <property type="match status" value="1"/>
</dbReference>
<dbReference type="InterPro" id="IPR051063">
    <property type="entry name" value="PDI"/>
</dbReference>
<proteinExistence type="predicted"/>
<dbReference type="SUPFAM" id="SSF52833">
    <property type="entry name" value="Thioredoxin-like"/>
    <property type="match status" value="1"/>
</dbReference>
<dbReference type="CDD" id="cd02961">
    <property type="entry name" value="PDI_a_family"/>
    <property type="match status" value="1"/>
</dbReference>
<dbReference type="PANTHER" id="PTHR45672:SF2">
    <property type="entry name" value="PROTEIN DISULFIDE-ISOMERASE A5"/>
    <property type="match status" value="1"/>
</dbReference>
<protein>
    <recommendedName>
        <fullName evidence="1">Thioredoxin domain-containing protein</fullName>
    </recommendedName>
</protein>
<gene>
    <name evidence="2" type="ORF">GSLYS_00020116001</name>
</gene>
<dbReference type="AlphaFoldDB" id="A0AAV2IP71"/>
<dbReference type="Gene3D" id="3.40.30.10">
    <property type="entry name" value="Glutaredoxin"/>
    <property type="match status" value="1"/>
</dbReference>
<sequence>MAPPPAAPKTAKVKKQGNHIDGFIGSRLVEGLKESVFMDFLKEKDVALVMFYDAKEPQCEWSKKHFLKAAKITERENHAYAAVDCVQETSLCSNEGVTSLPFFKLYSKGKSMASYSNPQAFTYHTMAKYVENAPILTEQKRPPRPCDVKEKMKPC</sequence>
<dbReference type="GO" id="GO:0006457">
    <property type="term" value="P:protein folding"/>
    <property type="evidence" value="ECO:0007669"/>
    <property type="project" value="TreeGrafter"/>
</dbReference>
<feature type="domain" description="Thioredoxin" evidence="1">
    <location>
        <begin position="32"/>
        <end position="119"/>
    </location>
</feature>
<dbReference type="GO" id="GO:0005783">
    <property type="term" value="C:endoplasmic reticulum"/>
    <property type="evidence" value="ECO:0007669"/>
    <property type="project" value="TreeGrafter"/>
</dbReference>
<accession>A0AAV2IP71</accession>
<dbReference type="Proteomes" id="UP001497497">
    <property type="component" value="Unassembled WGS sequence"/>
</dbReference>
<dbReference type="GO" id="GO:0003756">
    <property type="term" value="F:protein disulfide isomerase activity"/>
    <property type="evidence" value="ECO:0007669"/>
    <property type="project" value="TreeGrafter"/>
</dbReference>
<dbReference type="EMBL" id="CAXITT010000850">
    <property type="protein sequence ID" value="CAL1546739.1"/>
    <property type="molecule type" value="Genomic_DNA"/>
</dbReference>
<name>A0AAV2IP71_LYMST</name>
<evidence type="ECO:0000259" key="1">
    <source>
        <dbReference type="Pfam" id="PF00085"/>
    </source>
</evidence>
<dbReference type="PANTHER" id="PTHR45672">
    <property type="entry name" value="PROTEIN DISULFIDE-ISOMERASE C17H9.14C-RELATED"/>
    <property type="match status" value="1"/>
</dbReference>
<reference evidence="2 3" key="1">
    <citation type="submission" date="2024-04" db="EMBL/GenBank/DDBJ databases">
        <authorList>
            <consortium name="Genoscope - CEA"/>
            <person name="William W."/>
        </authorList>
    </citation>
    <scope>NUCLEOTIDE SEQUENCE [LARGE SCALE GENOMIC DNA]</scope>
</reference>
<dbReference type="InterPro" id="IPR036249">
    <property type="entry name" value="Thioredoxin-like_sf"/>
</dbReference>
<evidence type="ECO:0000313" key="3">
    <source>
        <dbReference type="Proteomes" id="UP001497497"/>
    </source>
</evidence>
<evidence type="ECO:0000313" key="2">
    <source>
        <dbReference type="EMBL" id="CAL1546739.1"/>
    </source>
</evidence>
<keyword evidence="3" id="KW-1185">Reference proteome</keyword>
<organism evidence="2 3">
    <name type="scientific">Lymnaea stagnalis</name>
    <name type="common">Great pond snail</name>
    <name type="synonym">Helix stagnalis</name>
    <dbReference type="NCBI Taxonomy" id="6523"/>
    <lineage>
        <taxon>Eukaryota</taxon>
        <taxon>Metazoa</taxon>
        <taxon>Spiralia</taxon>
        <taxon>Lophotrochozoa</taxon>
        <taxon>Mollusca</taxon>
        <taxon>Gastropoda</taxon>
        <taxon>Heterobranchia</taxon>
        <taxon>Euthyneura</taxon>
        <taxon>Panpulmonata</taxon>
        <taxon>Hygrophila</taxon>
        <taxon>Lymnaeoidea</taxon>
        <taxon>Lymnaeidae</taxon>
        <taxon>Lymnaea</taxon>
    </lineage>
</organism>